<dbReference type="InterPro" id="IPR002932">
    <property type="entry name" value="Glu_synthdom"/>
</dbReference>
<reference evidence="7" key="1">
    <citation type="journal article" date="2019" name="Int. J. Syst. Evol. Microbiol.">
        <title>The Global Catalogue of Microorganisms (GCM) 10K type strain sequencing project: providing services to taxonomists for standard genome sequencing and annotation.</title>
        <authorList>
            <consortium name="The Broad Institute Genomics Platform"/>
            <consortium name="The Broad Institute Genome Sequencing Center for Infectious Disease"/>
            <person name="Wu L."/>
            <person name="Ma J."/>
        </authorList>
    </citation>
    <scope>NUCLEOTIDE SEQUENCE [LARGE SCALE GENOMIC DNA]</scope>
    <source>
        <strain evidence="7">CGMCC 1.15790</strain>
    </source>
</reference>
<keyword evidence="7" id="KW-1185">Reference proteome</keyword>
<evidence type="ECO:0000256" key="3">
    <source>
        <dbReference type="SAM" id="MobiDB-lite"/>
    </source>
</evidence>
<evidence type="ECO:0000313" key="7">
    <source>
        <dbReference type="Proteomes" id="UP001596143"/>
    </source>
</evidence>
<organism evidence="6 7">
    <name type="scientific">Aliibacillus thermotolerans</name>
    <dbReference type="NCBI Taxonomy" id="1834418"/>
    <lineage>
        <taxon>Bacteria</taxon>
        <taxon>Bacillati</taxon>
        <taxon>Bacillota</taxon>
        <taxon>Bacilli</taxon>
        <taxon>Bacillales</taxon>
        <taxon>Bacillaceae</taxon>
        <taxon>Aliibacillus</taxon>
    </lineage>
</organism>
<dbReference type="EC" id="1.4.-.-" evidence="6"/>
<feature type="domain" description="Glutamate synthase" evidence="5">
    <location>
        <begin position="98"/>
        <end position="433"/>
    </location>
</feature>
<keyword evidence="4" id="KW-0812">Transmembrane</keyword>
<comment type="similarity">
    <text evidence="1 2">Belongs to the glutamate synthase family.</text>
</comment>
<dbReference type="Proteomes" id="UP001596143">
    <property type="component" value="Unassembled WGS sequence"/>
</dbReference>
<feature type="transmembrane region" description="Helical" evidence="4">
    <location>
        <begin position="6"/>
        <end position="30"/>
    </location>
</feature>
<dbReference type="GO" id="GO:0016491">
    <property type="term" value="F:oxidoreductase activity"/>
    <property type="evidence" value="ECO:0007669"/>
    <property type="project" value="UniProtKB-KW"/>
</dbReference>
<gene>
    <name evidence="6" type="ORF">ACFPTR_00205</name>
</gene>
<dbReference type="Gene3D" id="3.20.20.70">
    <property type="entry name" value="Aldolase class I"/>
    <property type="match status" value="1"/>
</dbReference>
<dbReference type="SUPFAM" id="SSF51395">
    <property type="entry name" value="FMN-linked oxidoreductases"/>
    <property type="match status" value="1"/>
</dbReference>
<evidence type="ECO:0000256" key="1">
    <source>
        <dbReference type="ARBA" id="ARBA00009716"/>
    </source>
</evidence>
<evidence type="ECO:0000313" key="6">
    <source>
        <dbReference type="EMBL" id="MFC5627320.1"/>
    </source>
</evidence>
<keyword evidence="4" id="KW-0472">Membrane</keyword>
<evidence type="ECO:0000259" key="5">
    <source>
        <dbReference type="Pfam" id="PF01645"/>
    </source>
</evidence>
<feature type="region of interest" description="Disordered" evidence="3">
    <location>
        <begin position="466"/>
        <end position="492"/>
    </location>
</feature>
<keyword evidence="6" id="KW-0560">Oxidoreductase</keyword>
<feature type="compositionally biased region" description="Basic and acidic residues" evidence="3">
    <location>
        <begin position="466"/>
        <end position="480"/>
    </location>
</feature>
<evidence type="ECO:0000256" key="4">
    <source>
        <dbReference type="SAM" id="Phobius"/>
    </source>
</evidence>
<dbReference type="InterPro" id="IPR013785">
    <property type="entry name" value="Aldolase_TIM"/>
</dbReference>
<dbReference type="PIRSF" id="PIRSF006429">
    <property type="entry name" value="GOGAT_lg_2"/>
    <property type="match status" value="1"/>
</dbReference>
<dbReference type="PANTHER" id="PTHR43819">
    <property type="entry name" value="ARCHAEAL-TYPE GLUTAMATE SYNTHASE [NADPH]"/>
    <property type="match status" value="1"/>
</dbReference>
<protein>
    <submittedName>
        <fullName evidence="6">FMN-binding glutamate synthase family protein</fullName>
        <ecNumber evidence="6">1.4.-.-</ecNumber>
    </submittedName>
</protein>
<evidence type="ECO:0000256" key="2">
    <source>
        <dbReference type="PIRNR" id="PIRNR006429"/>
    </source>
</evidence>
<comment type="caution">
    <text evidence="6">The sequence shown here is derived from an EMBL/GenBank/DDBJ whole genome shotgun (WGS) entry which is preliminary data.</text>
</comment>
<dbReference type="EMBL" id="JBHSPF010000002">
    <property type="protein sequence ID" value="MFC5627320.1"/>
    <property type="molecule type" value="Genomic_DNA"/>
</dbReference>
<dbReference type="CDD" id="cd02808">
    <property type="entry name" value="GltS_FMN"/>
    <property type="match status" value="1"/>
</dbReference>
<keyword evidence="4" id="KW-1133">Transmembrane helix</keyword>
<dbReference type="RefSeq" id="WP_270896871.1">
    <property type="nucleotide sequence ID" value="NZ_JBHSPF010000002.1"/>
</dbReference>
<accession>A0ABW0U3P2</accession>
<name>A0ABW0U3P2_9BACI</name>
<proteinExistence type="inferred from homology"/>
<dbReference type="Pfam" id="PF01645">
    <property type="entry name" value="Glu_synthase"/>
    <property type="match status" value="1"/>
</dbReference>
<sequence>MTTLLSFLSFAMIFIIFIFFIFLLFGWRWLIKKIVQKTAKIVFTDSYQENLLELLPGFRHMGLQNVLENNLRAESGDLLHRPLGGASKKWPHLDSITFIPAQTDPFPTDGETNVDVKVTIGPNAKKPLHLAKPFLISGMGYGISVSDKVRMALMKAANETGIAINSGEGGILPEEIQEAKKFVLQFSKTEWGKEQETLEQAAMIEIKLGQGAVMGMGGRISPQNLTGKARQVMSIKENEQAVIYEHFYENQTIDDLKQLVDELREVTDGVPIGAKIAAGGKIEEDIDNLLEMGVDVIAVDGGQGATVGAPPILADDFGIPTLHGVVRASRHLEKRQVKDKVSLIVSGGLFTPGHFLKVLALGADAVYIGSAILFTVSHNQILHALPFEPPTQIVWDEGKYNNQFDEKQGADAAKKFLDASTEEIREALRAMGKRSLQELSTKDLVSHDPFTAEMIGIPFSFATMETNKEKKKTSSTDKKRTTLSRSALRKRK</sequence>
<dbReference type="PANTHER" id="PTHR43819:SF1">
    <property type="entry name" value="ARCHAEAL-TYPE GLUTAMATE SYNTHASE [NADPH]"/>
    <property type="match status" value="1"/>
</dbReference>
<dbReference type="InterPro" id="IPR024188">
    <property type="entry name" value="GltB"/>
</dbReference>